<dbReference type="PANTHER" id="PTHR24543:SF291">
    <property type="entry name" value="SMOKE ALARM, ISOFORM D"/>
    <property type="match status" value="1"/>
</dbReference>
<comment type="caution">
    <text evidence="6">Lacks conserved residue(s) required for the propagation of feature annotation.</text>
</comment>
<dbReference type="InterPro" id="IPR008979">
    <property type="entry name" value="Galactose-bd-like_sf"/>
</dbReference>
<evidence type="ECO:0000313" key="11">
    <source>
        <dbReference type="Proteomes" id="UP000242188"/>
    </source>
</evidence>
<dbReference type="InterPro" id="IPR000421">
    <property type="entry name" value="FA58C"/>
</dbReference>
<dbReference type="InterPro" id="IPR001881">
    <property type="entry name" value="EGF-like_Ca-bd_dom"/>
</dbReference>
<evidence type="ECO:0000256" key="7">
    <source>
        <dbReference type="SAM" id="SignalP"/>
    </source>
</evidence>
<dbReference type="AlphaFoldDB" id="A0A210QFF1"/>
<keyword evidence="11" id="KW-1185">Reference proteome</keyword>
<dbReference type="PROSITE" id="PS00022">
    <property type="entry name" value="EGF_1"/>
    <property type="match status" value="1"/>
</dbReference>
<dbReference type="InterPro" id="IPR013783">
    <property type="entry name" value="Ig-like_fold"/>
</dbReference>
<dbReference type="InterPro" id="IPR015919">
    <property type="entry name" value="Cadherin-like_sf"/>
</dbReference>
<dbReference type="FunFam" id="2.10.25.10:FF:000004">
    <property type="entry name" value="Neurogenic locus notch 1"/>
    <property type="match status" value="1"/>
</dbReference>
<organism evidence="10 11">
    <name type="scientific">Mizuhopecten yessoensis</name>
    <name type="common">Japanese scallop</name>
    <name type="synonym">Patinopecten yessoensis</name>
    <dbReference type="NCBI Taxonomy" id="6573"/>
    <lineage>
        <taxon>Eukaryota</taxon>
        <taxon>Metazoa</taxon>
        <taxon>Spiralia</taxon>
        <taxon>Lophotrochozoa</taxon>
        <taxon>Mollusca</taxon>
        <taxon>Bivalvia</taxon>
        <taxon>Autobranchia</taxon>
        <taxon>Pteriomorphia</taxon>
        <taxon>Pectinida</taxon>
        <taxon>Pectinoidea</taxon>
        <taxon>Pectinidae</taxon>
        <taxon>Mizuhopecten</taxon>
    </lineage>
</organism>
<dbReference type="SMART" id="SM00179">
    <property type="entry name" value="EGF_CA"/>
    <property type="match status" value="1"/>
</dbReference>
<evidence type="ECO:0000259" key="8">
    <source>
        <dbReference type="PROSITE" id="PS50022"/>
    </source>
</evidence>
<dbReference type="PROSITE" id="PS01187">
    <property type="entry name" value="EGF_CA"/>
    <property type="match status" value="1"/>
</dbReference>
<dbReference type="GO" id="GO:0016020">
    <property type="term" value="C:membrane"/>
    <property type="evidence" value="ECO:0007669"/>
    <property type="project" value="InterPro"/>
</dbReference>
<feature type="domain" description="F5/8 type C" evidence="8">
    <location>
        <begin position="209"/>
        <end position="353"/>
    </location>
</feature>
<evidence type="ECO:0000313" key="10">
    <source>
        <dbReference type="EMBL" id="OWF47458.1"/>
    </source>
</evidence>
<evidence type="ECO:0000256" key="5">
    <source>
        <dbReference type="ARBA" id="ARBA00023180"/>
    </source>
</evidence>
<dbReference type="SMART" id="SM00181">
    <property type="entry name" value="EGF"/>
    <property type="match status" value="1"/>
</dbReference>
<feature type="chain" id="PRO_5013346995" evidence="7">
    <location>
        <begin position="20"/>
        <end position="359"/>
    </location>
</feature>
<keyword evidence="5" id="KW-0325">Glycoprotein</keyword>
<protein>
    <submittedName>
        <fullName evidence="10">Neuropilin-1</fullName>
    </submittedName>
</protein>
<evidence type="ECO:0000256" key="6">
    <source>
        <dbReference type="PROSITE-ProRule" id="PRU00076"/>
    </source>
</evidence>
<dbReference type="SUPFAM" id="SSF57196">
    <property type="entry name" value="EGF/Laminin"/>
    <property type="match status" value="1"/>
</dbReference>
<dbReference type="OrthoDB" id="6049633at2759"/>
<name>A0A210QFF1_MIZYE</name>
<feature type="signal peptide" evidence="7">
    <location>
        <begin position="1"/>
        <end position="19"/>
    </location>
</feature>
<dbReference type="CDD" id="cd00057">
    <property type="entry name" value="FA58C"/>
    <property type="match status" value="1"/>
</dbReference>
<keyword evidence="1 6" id="KW-0245">EGF-like domain</keyword>
<evidence type="ECO:0000256" key="2">
    <source>
        <dbReference type="ARBA" id="ARBA00022729"/>
    </source>
</evidence>
<dbReference type="Gene3D" id="2.10.25.10">
    <property type="entry name" value="Laminin"/>
    <property type="match status" value="1"/>
</dbReference>
<dbReference type="Pfam" id="PF00754">
    <property type="entry name" value="F5_F8_type_C"/>
    <property type="match status" value="1"/>
</dbReference>
<evidence type="ECO:0000256" key="1">
    <source>
        <dbReference type="ARBA" id="ARBA00022536"/>
    </source>
</evidence>
<accession>A0A210QFF1</accession>
<dbReference type="CDD" id="cd00054">
    <property type="entry name" value="EGF_CA"/>
    <property type="match status" value="1"/>
</dbReference>
<reference evidence="10 11" key="1">
    <citation type="journal article" date="2017" name="Nat. Ecol. Evol.">
        <title>Scallop genome provides insights into evolution of bilaterian karyotype and development.</title>
        <authorList>
            <person name="Wang S."/>
            <person name="Zhang J."/>
            <person name="Jiao W."/>
            <person name="Li J."/>
            <person name="Xun X."/>
            <person name="Sun Y."/>
            <person name="Guo X."/>
            <person name="Huan P."/>
            <person name="Dong B."/>
            <person name="Zhang L."/>
            <person name="Hu X."/>
            <person name="Sun X."/>
            <person name="Wang J."/>
            <person name="Zhao C."/>
            <person name="Wang Y."/>
            <person name="Wang D."/>
            <person name="Huang X."/>
            <person name="Wang R."/>
            <person name="Lv J."/>
            <person name="Li Y."/>
            <person name="Zhang Z."/>
            <person name="Liu B."/>
            <person name="Lu W."/>
            <person name="Hui Y."/>
            <person name="Liang J."/>
            <person name="Zhou Z."/>
            <person name="Hou R."/>
            <person name="Li X."/>
            <person name="Liu Y."/>
            <person name="Li H."/>
            <person name="Ning X."/>
            <person name="Lin Y."/>
            <person name="Zhao L."/>
            <person name="Xing Q."/>
            <person name="Dou J."/>
            <person name="Li Y."/>
            <person name="Mao J."/>
            <person name="Guo H."/>
            <person name="Dou H."/>
            <person name="Li T."/>
            <person name="Mu C."/>
            <person name="Jiang W."/>
            <person name="Fu Q."/>
            <person name="Fu X."/>
            <person name="Miao Y."/>
            <person name="Liu J."/>
            <person name="Yu Q."/>
            <person name="Li R."/>
            <person name="Liao H."/>
            <person name="Li X."/>
            <person name="Kong Y."/>
            <person name="Jiang Z."/>
            <person name="Chourrout D."/>
            <person name="Li R."/>
            <person name="Bao Z."/>
        </authorList>
    </citation>
    <scope>NUCLEOTIDE SEQUENCE [LARGE SCALE GENOMIC DNA]</scope>
    <source>
        <strain evidence="10 11">PY_sf001</strain>
    </source>
</reference>
<feature type="disulfide bond" evidence="6">
    <location>
        <begin position="196"/>
        <end position="205"/>
    </location>
</feature>
<dbReference type="EMBL" id="NEDP02003883">
    <property type="protein sequence ID" value="OWF47458.1"/>
    <property type="molecule type" value="Genomic_DNA"/>
</dbReference>
<dbReference type="GO" id="GO:0005509">
    <property type="term" value="F:calcium ion binding"/>
    <property type="evidence" value="ECO:0007669"/>
    <property type="project" value="InterPro"/>
</dbReference>
<feature type="domain" description="EGF-like" evidence="9">
    <location>
        <begin position="170"/>
        <end position="206"/>
    </location>
</feature>
<dbReference type="InterPro" id="IPR018097">
    <property type="entry name" value="EGF_Ca-bd_CS"/>
</dbReference>
<dbReference type="SMART" id="SM00231">
    <property type="entry name" value="FA58C"/>
    <property type="match status" value="1"/>
</dbReference>
<evidence type="ECO:0000256" key="3">
    <source>
        <dbReference type="ARBA" id="ARBA00022737"/>
    </source>
</evidence>
<keyword evidence="4 6" id="KW-1015">Disulfide bond</keyword>
<dbReference type="InterPro" id="IPR000152">
    <property type="entry name" value="EGF-type_Asp/Asn_hydroxyl_site"/>
</dbReference>
<dbReference type="PANTHER" id="PTHR24543">
    <property type="entry name" value="MULTICOPPER OXIDASE-RELATED"/>
    <property type="match status" value="1"/>
</dbReference>
<dbReference type="Gene3D" id="2.60.120.260">
    <property type="entry name" value="Galactose-binding domain-like"/>
    <property type="match status" value="1"/>
</dbReference>
<dbReference type="SUPFAM" id="SSF49313">
    <property type="entry name" value="Cadherin-like"/>
    <property type="match status" value="1"/>
</dbReference>
<dbReference type="PROSITE" id="PS50026">
    <property type="entry name" value="EGF_3"/>
    <property type="match status" value="1"/>
</dbReference>
<keyword evidence="3" id="KW-0677">Repeat</keyword>
<evidence type="ECO:0000256" key="4">
    <source>
        <dbReference type="ARBA" id="ARBA00023157"/>
    </source>
</evidence>
<dbReference type="PROSITE" id="PS50022">
    <property type="entry name" value="FA58C_3"/>
    <property type="match status" value="1"/>
</dbReference>
<dbReference type="PROSITE" id="PS00010">
    <property type="entry name" value="ASX_HYDROXYL"/>
    <property type="match status" value="1"/>
</dbReference>
<gene>
    <name evidence="10" type="ORF">KP79_PYT07692</name>
</gene>
<sequence length="359" mass="38549">MAAIKTTYLLLVFLPYAFASFFEIQYPNVLVTAETGGNLTVEAGPQGGNVIMKPTGNGTVYIGTTDMLKLFEIVNSMPPVWESKAVHGSLGTFLGGVSISLNLEAVDPEGGSLKYEKVSGALPPGVHLNKLTGQISGTAPDVDATYQFGIRVTDKHGKYADQIFSIDTREKNQCLSNPCSHGGSCVDDIDSFVCTCQPPYGGKTCATNCENQAFGVDQGSKKIPDARMSAHYSYGDHPASDGRLNAPQGWIGQNTASWLQVDLGDVMDVHAVATQGYTSSTYYTSEYQLLYSSDGNTFVSTKNGTGNMVYTGSTNVNTVTKHVLTTPLHARFIRFKPVTFSSHPGMRVEVYGCQINSNP</sequence>
<dbReference type="Proteomes" id="UP000242188">
    <property type="component" value="Unassembled WGS sequence"/>
</dbReference>
<dbReference type="Gene3D" id="2.60.40.10">
    <property type="entry name" value="Immunoglobulins"/>
    <property type="match status" value="1"/>
</dbReference>
<comment type="caution">
    <text evidence="10">The sequence shown here is derived from an EMBL/GenBank/DDBJ whole genome shotgun (WGS) entry which is preliminary data.</text>
</comment>
<keyword evidence="2 7" id="KW-0732">Signal</keyword>
<evidence type="ECO:0000259" key="9">
    <source>
        <dbReference type="PROSITE" id="PS50026"/>
    </source>
</evidence>
<dbReference type="PROSITE" id="PS01286">
    <property type="entry name" value="FA58C_2"/>
    <property type="match status" value="1"/>
</dbReference>
<dbReference type="Pfam" id="PF05345">
    <property type="entry name" value="He_PIG"/>
    <property type="match status" value="1"/>
</dbReference>
<dbReference type="PROSITE" id="PS01285">
    <property type="entry name" value="FA58C_1"/>
    <property type="match status" value="1"/>
</dbReference>
<proteinExistence type="predicted"/>
<dbReference type="Pfam" id="PF00008">
    <property type="entry name" value="EGF"/>
    <property type="match status" value="1"/>
</dbReference>
<dbReference type="SUPFAM" id="SSF49785">
    <property type="entry name" value="Galactose-binding domain-like"/>
    <property type="match status" value="1"/>
</dbReference>
<dbReference type="InterPro" id="IPR000742">
    <property type="entry name" value="EGF"/>
</dbReference>